<name>B1LXA6_METRJ</name>
<evidence type="ECO:0000259" key="2">
    <source>
        <dbReference type="Pfam" id="PF08874"/>
    </source>
</evidence>
<organism evidence="4 5">
    <name type="scientific">Methylobacterium radiotolerans (strain ATCC 27329 / DSM 1819 / JCM 2831 / NBRC 15690 / NCIMB 10815 / 0-1)</name>
    <dbReference type="NCBI Taxonomy" id="426355"/>
    <lineage>
        <taxon>Bacteria</taxon>
        <taxon>Pseudomonadati</taxon>
        <taxon>Pseudomonadota</taxon>
        <taxon>Alphaproteobacteria</taxon>
        <taxon>Hyphomicrobiales</taxon>
        <taxon>Methylobacteriaceae</taxon>
        <taxon>Methylobacterium</taxon>
    </lineage>
</organism>
<evidence type="ECO:0008006" key="6">
    <source>
        <dbReference type="Google" id="ProtNLM"/>
    </source>
</evidence>
<protein>
    <recommendedName>
        <fullName evidence="6">DUF1835 domain-containing protein</fullName>
    </recommendedName>
</protein>
<dbReference type="Proteomes" id="UP000006589">
    <property type="component" value="Chromosome"/>
</dbReference>
<gene>
    <name evidence="4" type="ordered locus">Mrad2831_5277</name>
</gene>
<accession>B1LXA6</accession>
<reference evidence="4 5" key="1">
    <citation type="submission" date="2008-03" db="EMBL/GenBank/DDBJ databases">
        <title>Complete sequence of chromosome of Methylobacterium radiotolerans JCM 2831.</title>
        <authorList>
            <consortium name="US DOE Joint Genome Institute"/>
            <person name="Copeland A."/>
            <person name="Lucas S."/>
            <person name="Lapidus A."/>
            <person name="Glavina del Rio T."/>
            <person name="Dalin E."/>
            <person name="Tice H."/>
            <person name="Bruce D."/>
            <person name="Goodwin L."/>
            <person name="Pitluck S."/>
            <person name="Kiss H."/>
            <person name="Brettin T."/>
            <person name="Detter J.C."/>
            <person name="Han C."/>
            <person name="Kuske C.R."/>
            <person name="Schmutz J."/>
            <person name="Larimer F."/>
            <person name="Land M."/>
            <person name="Hauser L."/>
            <person name="Kyrpides N."/>
            <person name="Mikhailova N."/>
            <person name="Marx C.J."/>
            <person name="Richardson P."/>
        </authorList>
    </citation>
    <scope>NUCLEOTIDE SEQUENCE [LARGE SCALE GENOMIC DNA]</scope>
    <source>
        <strain evidence="5">ATCC 27329 / DSM 1819 / JCM 2831 / NBRC 15690 / NCIMB 10815 / 0-1</strain>
    </source>
</reference>
<dbReference type="EMBL" id="CP001001">
    <property type="protein sequence ID" value="ACB27227.1"/>
    <property type="molecule type" value="Genomic_DNA"/>
</dbReference>
<evidence type="ECO:0000313" key="4">
    <source>
        <dbReference type="EMBL" id="ACB27227.1"/>
    </source>
</evidence>
<dbReference type="InterPro" id="IPR022123">
    <property type="entry name" value="DUF3658"/>
</dbReference>
<proteinExistence type="predicted"/>
<evidence type="ECO:0000259" key="3">
    <source>
        <dbReference type="Pfam" id="PF12395"/>
    </source>
</evidence>
<feature type="domain" description="DUF1835" evidence="2">
    <location>
        <begin position="8"/>
        <end position="117"/>
    </location>
</feature>
<dbReference type="eggNOG" id="ENOG5030Z2A">
    <property type="taxonomic scope" value="Bacteria"/>
</dbReference>
<dbReference type="RefSeq" id="WP_012322171.1">
    <property type="nucleotide sequence ID" value="NC_010505.1"/>
</dbReference>
<dbReference type="STRING" id="426355.Mrad2831_5277"/>
<dbReference type="InterPro" id="IPR014973">
    <property type="entry name" value="DUF1835"/>
</dbReference>
<feature type="region of interest" description="Disordered" evidence="1">
    <location>
        <begin position="60"/>
        <end position="81"/>
    </location>
</feature>
<evidence type="ECO:0000313" key="5">
    <source>
        <dbReference type="Proteomes" id="UP000006589"/>
    </source>
</evidence>
<evidence type="ECO:0000256" key="1">
    <source>
        <dbReference type="SAM" id="MobiDB-lite"/>
    </source>
</evidence>
<dbReference type="AlphaFoldDB" id="B1LXA6"/>
<dbReference type="KEGG" id="mrd:Mrad2831_5277"/>
<feature type="domain" description="DUF3658" evidence="3">
    <location>
        <begin position="154"/>
        <end position="261"/>
    </location>
</feature>
<dbReference type="OrthoDB" id="7565760at2"/>
<dbReference type="Pfam" id="PF12395">
    <property type="entry name" value="DUF3658"/>
    <property type="match status" value="1"/>
</dbReference>
<sequence length="282" mass="30713">MTGASKVVHVTWGAARADSVRQALRLQGRAERVIALTHVLDVGPIEPFDPEARRIWFAENTRPDDDPEGEPTDPEAPWAEARDPGVHPVYWACLTDAAEHACFLRFVSRMAGRPFDIVEVIGSDFPRLSAASTVWSLGQLRPEEMVAADLVSGRRPFTEAENEAATARWAKLRRENAPLRIVRDGTLVSAPLTHFDDVLTGFATGEWELLIKLVARVIGHLDDGSDQPGQGCSYELLFARILALGQSGALEVTGSGPGMRDFKVRRFADGHGMVPAPGGPMT</sequence>
<dbReference type="Pfam" id="PF08874">
    <property type="entry name" value="DUF1835"/>
    <property type="match status" value="1"/>
</dbReference>
<dbReference type="HOGENOM" id="CLU_985784_0_0_5"/>
<dbReference type="GeneID" id="6141348"/>